<evidence type="ECO:0000259" key="19">
    <source>
        <dbReference type="PROSITE" id="PS50089"/>
    </source>
</evidence>
<organism evidence="20 21">
    <name type="scientific">Rubroshorea leprosula</name>
    <dbReference type="NCBI Taxonomy" id="152421"/>
    <lineage>
        <taxon>Eukaryota</taxon>
        <taxon>Viridiplantae</taxon>
        <taxon>Streptophyta</taxon>
        <taxon>Embryophyta</taxon>
        <taxon>Tracheophyta</taxon>
        <taxon>Spermatophyta</taxon>
        <taxon>Magnoliopsida</taxon>
        <taxon>eudicotyledons</taxon>
        <taxon>Gunneridae</taxon>
        <taxon>Pentapetalae</taxon>
        <taxon>rosids</taxon>
        <taxon>malvids</taxon>
        <taxon>Malvales</taxon>
        <taxon>Dipterocarpaceae</taxon>
        <taxon>Rubroshorea</taxon>
    </lineage>
</organism>
<dbReference type="InterPro" id="IPR001841">
    <property type="entry name" value="Znf_RING"/>
</dbReference>
<comment type="subcellular location">
    <subcellularLocation>
        <location evidence="2">Membrane</location>
        <topology evidence="2">Single-pass membrane protein</topology>
    </subcellularLocation>
</comment>
<dbReference type="CDD" id="cd16461">
    <property type="entry name" value="RING-H2_EL5-like"/>
    <property type="match status" value="1"/>
</dbReference>
<dbReference type="GO" id="GO:0008270">
    <property type="term" value="F:zinc ion binding"/>
    <property type="evidence" value="ECO:0007669"/>
    <property type="project" value="UniProtKB-KW"/>
</dbReference>
<keyword evidence="7" id="KW-0479">Metal-binding</keyword>
<reference evidence="20 21" key="1">
    <citation type="journal article" date="2021" name="Commun. Biol.">
        <title>The genome of Shorea leprosula (Dipterocarpaceae) highlights the ecological relevance of drought in aseasonal tropical rainforests.</title>
        <authorList>
            <person name="Ng K.K.S."/>
            <person name="Kobayashi M.J."/>
            <person name="Fawcett J.A."/>
            <person name="Hatakeyama M."/>
            <person name="Paape T."/>
            <person name="Ng C.H."/>
            <person name="Ang C.C."/>
            <person name="Tnah L.H."/>
            <person name="Lee C.T."/>
            <person name="Nishiyama T."/>
            <person name="Sese J."/>
            <person name="O'Brien M.J."/>
            <person name="Copetti D."/>
            <person name="Mohd Noor M.I."/>
            <person name="Ong R.C."/>
            <person name="Putra M."/>
            <person name="Sireger I.Z."/>
            <person name="Indrioko S."/>
            <person name="Kosugi Y."/>
            <person name="Izuno A."/>
            <person name="Isagi Y."/>
            <person name="Lee S.L."/>
            <person name="Shimizu K.K."/>
        </authorList>
    </citation>
    <scope>NUCLEOTIDE SEQUENCE [LARGE SCALE GENOMIC DNA]</scope>
    <source>
        <strain evidence="20">214</strain>
    </source>
</reference>
<feature type="region of interest" description="Disordered" evidence="16">
    <location>
        <begin position="299"/>
        <end position="335"/>
    </location>
</feature>
<evidence type="ECO:0000256" key="16">
    <source>
        <dbReference type="SAM" id="MobiDB-lite"/>
    </source>
</evidence>
<keyword evidence="5" id="KW-0808">Transferase</keyword>
<dbReference type="SMART" id="SM00184">
    <property type="entry name" value="RING"/>
    <property type="match status" value="1"/>
</dbReference>
<evidence type="ECO:0000256" key="12">
    <source>
        <dbReference type="ARBA" id="ARBA00022989"/>
    </source>
</evidence>
<feature type="domain" description="RING-type" evidence="19">
    <location>
        <begin position="111"/>
        <end position="153"/>
    </location>
</feature>
<evidence type="ECO:0000256" key="4">
    <source>
        <dbReference type="ARBA" id="ARBA00012483"/>
    </source>
</evidence>
<evidence type="ECO:0000256" key="18">
    <source>
        <dbReference type="SAM" id="SignalP"/>
    </source>
</evidence>
<keyword evidence="8 18" id="KW-0732">Signal</keyword>
<evidence type="ECO:0000256" key="5">
    <source>
        <dbReference type="ARBA" id="ARBA00022679"/>
    </source>
</evidence>
<dbReference type="GO" id="GO:0061630">
    <property type="term" value="F:ubiquitin protein ligase activity"/>
    <property type="evidence" value="ECO:0007669"/>
    <property type="project" value="UniProtKB-EC"/>
</dbReference>
<comment type="caution">
    <text evidence="20">The sequence shown here is derived from an EMBL/GenBank/DDBJ whole genome shotgun (WGS) entry which is preliminary data.</text>
</comment>
<evidence type="ECO:0000256" key="15">
    <source>
        <dbReference type="PROSITE-ProRule" id="PRU00175"/>
    </source>
</evidence>
<keyword evidence="13 17" id="KW-0472">Membrane</keyword>
<evidence type="ECO:0000256" key="6">
    <source>
        <dbReference type="ARBA" id="ARBA00022692"/>
    </source>
</evidence>
<evidence type="ECO:0000256" key="14">
    <source>
        <dbReference type="ARBA" id="ARBA00024209"/>
    </source>
</evidence>
<accession>A0AAV5M796</accession>
<dbReference type="PANTHER" id="PTHR46539">
    <property type="entry name" value="E3 UBIQUITIN-PROTEIN LIGASE ATL42"/>
    <property type="match status" value="1"/>
</dbReference>
<dbReference type="EC" id="2.3.2.27" evidence="4"/>
<dbReference type="Proteomes" id="UP001054252">
    <property type="component" value="Unassembled WGS sequence"/>
</dbReference>
<feature type="chain" id="PRO_5043719510" description="RING-type E3 ubiquitin transferase" evidence="18">
    <location>
        <begin position="20"/>
        <end position="402"/>
    </location>
</feature>
<evidence type="ECO:0000256" key="11">
    <source>
        <dbReference type="ARBA" id="ARBA00022833"/>
    </source>
</evidence>
<dbReference type="FunFam" id="3.30.40.10:FF:000285">
    <property type="entry name" value="RING-H2 finger protein ATL43"/>
    <property type="match status" value="1"/>
</dbReference>
<evidence type="ECO:0000256" key="2">
    <source>
        <dbReference type="ARBA" id="ARBA00004167"/>
    </source>
</evidence>
<evidence type="ECO:0000256" key="17">
    <source>
        <dbReference type="SAM" id="Phobius"/>
    </source>
</evidence>
<keyword evidence="12 17" id="KW-1133">Transmembrane helix</keyword>
<dbReference type="AlphaFoldDB" id="A0AAV5M796"/>
<keyword evidence="11" id="KW-0862">Zinc</keyword>
<evidence type="ECO:0000256" key="8">
    <source>
        <dbReference type="ARBA" id="ARBA00022729"/>
    </source>
</evidence>
<dbReference type="PANTHER" id="PTHR46539:SF8">
    <property type="entry name" value="RING-TYPE DOMAIN-CONTAINING PROTEIN"/>
    <property type="match status" value="1"/>
</dbReference>
<evidence type="ECO:0000256" key="10">
    <source>
        <dbReference type="ARBA" id="ARBA00022786"/>
    </source>
</evidence>
<keyword evidence="10" id="KW-0833">Ubl conjugation pathway</keyword>
<keyword evidence="9 15" id="KW-0863">Zinc-finger</keyword>
<dbReference type="PROSITE" id="PS50089">
    <property type="entry name" value="ZF_RING_2"/>
    <property type="match status" value="1"/>
</dbReference>
<proteinExistence type="inferred from homology"/>
<evidence type="ECO:0000256" key="9">
    <source>
        <dbReference type="ARBA" id="ARBA00022771"/>
    </source>
</evidence>
<gene>
    <name evidence="20" type="ORF">SLEP1_g52015</name>
</gene>
<comment type="pathway">
    <text evidence="3">Protein modification; protein ubiquitination.</text>
</comment>
<comment type="catalytic activity">
    <reaction evidence="1">
        <text>S-ubiquitinyl-[E2 ubiquitin-conjugating enzyme]-L-cysteine + [acceptor protein]-L-lysine = [E2 ubiquitin-conjugating enzyme]-L-cysteine + N(6)-ubiquitinyl-[acceptor protein]-L-lysine.</text>
        <dbReference type="EC" id="2.3.2.27"/>
    </reaction>
</comment>
<keyword evidence="21" id="KW-1185">Reference proteome</keyword>
<sequence length="402" mass="46128">MKESGLLILFFSLFFHVRAQEKSGSDAFLHPLHPSITVVIGILSIIFSIIFLLLAYAKFCQGNNPVDASNDDDRVVVRSWPRFSGIDRTAIESLPFFKFSSLKGSKEGLECAVCLSKFDDEDVLRLLPSCKHAFHMNCIDQWLESHSSCPLCRNRLDSRDLKNFAYSNSLRFLENPSNLSEDPNVELFVRREQDYPGSHSSRFNIGSSFRKIEENKEILIQDDDGKFLHKFKHKIVVSDVVIKNRWSDLNPSDLLSLSSEMLSVMSSNRFSSMRSSSGRFHGEQIEKIKEDIERKRTFQSKFSRMERNNSASSSAFSSASNNEPNTSKGINPAEKRSVSEITAFSRFSQFSSRNRTPPTSNSENEERIRTLWFPMVRRTVQWFTGEERKLEKSENHKNCLDV</sequence>
<dbReference type="InterPro" id="IPR013083">
    <property type="entry name" value="Znf_RING/FYVE/PHD"/>
</dbReference>
<feature type="compositionally biased region" description="Low complexity" evidence="16">
    <location>
        <begin position="308"/>
        <end position="322"/>
    </location>
</feature>
<dbReference type="Pfam" id="PF13639">
    <property type="entry name" value="zf-RING_2"/>
    <property type="match status" value="1"/>
</dbReference>
<dbReference type="SUPFAM" id="SSF57850">
    <property type="entry name" value="RING/U-box"/>
    <property type="match status" value="1"/>
</dbReference>
<evidence type="ECO:0000256" key="3">
    <source>
        <dbReference type="ARBA" id="ARBA00004906"/>
    </source>
</evidence>
<comment type="similarity">
    <text evidence="14">Belongs to the RING-type zinc finger family. ATL subfamily.</text>
</comment>
<evidence type="ECO:0000313" key="20">
    <source>
        <dbReference type="EMBL" id="GKV44874.1"/>
    </source>
</evidence>
<evidence type="ECO:0000313" key="21">
    <source>
        <dbReference type="Proteomes" id="UP001054252"/>
    </source>
</evidence>
<evidence type="ECO:0000256" key="7">
    <source>
        <dbReference type="ARBA" id="ARBA00022723"/>
    </source>
</evidence>
<dbReference type="EMBL" id="BPVZ01000187">
    <property type="protein sequence ID" value="GKV44874.1"/>
    <property type="molecule type" value="Genomic_DNA"/>
</dbReference>
<feature type="transmembrane region" description="Helical" evidence="17">
    <location>
        <begin position="35"/>
        <end position="56"/>
    </location>
</feature>
<keyword evidence="6 17" id="KW-0812">Transmembrane</keyword>
<protein>
    <recommendedName>
        <fullName evidence="4">RING-type E3 ubiquitin transferase</fullName>
        <ecNumber evidence="4">2.3.2.27</ecNumber>
    </recommendedName>
</protein>
<dbReference type="GO" id="GO:0016020">
    <property type="term" value="C:membrane"/>
    <property type="evidence" value="ECO:0007669"/>
    <property type="project" value="UniProtKB-SubCell"/>
</dbReference>
<feature type="signal peptide" evidence="18">
    <location>
        <begin position="1"/>
        <end position="19"/>
    </location>
</feature>
<name>A0AAV5M796_9ROSI</name>
<evidence type="ECO:0000256" key="13">
    <source>
        <dbReference type="ARBA" id="ARBA00023136"/>
    </source>
</evidence>
<dbReference type="Gene3D" id="3.30.40.10">
    <property type="entry name" value="Zinc/RING finger domain, C3HC4 (zinc finger)"/>
    <property type="match status" value="1"/>
</dbReference>
<evidence type="ECO:0000256" key="1">
    <source>
        <dbReference type="ARBA" id="ARBA00000900"/>
    </source>
</evidence>